<reference evidence="1 2" key="1">
    <citation type="submission" date="2018-05" db="EMBL/GenBank/DDBJ databases">
        <title>Genomic Encyclopedia of Type Strains, Phase IV (KMG-IV): sequencing the most valuable type-strain genomes for metagenomic binning, comparative biology and taxonomic classification.</title>
        <authorList>
            <person name="Goeker M."/>
        </authorList>
    </citation>
    <scope>NUCLEOTIDE SEQUENCE [LARGE SCALE GENOMIC DNA]</scope>
    <source>
        <strain evidence="1 2">DSM 25350</strain>
    </source>
</reference>
<name>A0A316FXF7_9GAMM</name>
<dbReference type="EMBL" id="QGGU01000004">
    <property type="protein sequence ID" value="PWK52805.1"/>
    <property type="molecule type" value="Genomic_DNA"/>
</dbReference>
<dbReference type="RefSeq" id="WP_170115154.1">
    <property type="nucleotide sequence ID" value="NZ_QGGU01000004.1"/>
</dbReference>
<evidence type="ECO:0000313" key="2">
    <source>
        <dbReference type="Proteomes" id="UP000245790"/>
    </source>
</evidence>
<dbReference type="AlphaFoldDB" id="A0A316FXF7"/>
<dbReference type="Proteomes" id="UP000245790">
    <property type="component" value="Unassembled WGS sequence"/>
</dbReference>
<proteinExistence type="predicted"/>
<sequence>MTLFIQANPVISTKKQTNPHAEIKHSPSRVIHQPKEQAITFSRDFYKVFNGTMANK</sequence>
<organism evidence="1 2">
    <name type="scientific">Pleionea mediterranea</name>
    <dbReference type="NCBI Taxonomy" id="523701"/>
    <lineage>
        <taxon>Bacteria</taxon>
        <taxon>Pseudomonadati</taxon>
        <taxon>Pseudomonadota</taxon>
        <taxon>Gammaproteobacteria</taxon>
        <taxon>Oceanospirillales</taxon>
        <taxon>Pleioneaceae</taxon>
        <taxon>Pleionea</taxon>
    </lineage>
</organism>
<keyword evidence="2" id="KW-1185">Reference proteome</keyword>
<accession>A0A316FXF7</accession>
<protein>
    <submittedName>
        <fullName evidence="1">Uncharacterized protein</fullName>
    </submittedName>
</protein>
<comment type="caution">
    <text evidence="1">The sequence shown here is derived from an EMBL/GenBank/DDBJ whole genome shotgun (WGS) entry which is preliminary data.</text>
</comment>
<gene>
    <name evidence="1" type="ORF">C8D97_10423</name>
</gene>
<evidence type="ECO:0000313" key="1">
    <source>
        <dbReference type="EMBL" id="PWK52805.1"/>
    </source>
</evidence>